<comment type="subcellular location">
    <subcellularLocation>
        <location evidence="1">Secreted</location>
    </subcellularLocation>
</comment>
<evidence type="ECO:0000256" key="2">
    <source>
        <dbReference type="ARBA" id="ARBA00022729"/>
    </source>
</evidence>
<organism evidence="4 5">
    <name type="scientific">Selenomonas ruminantium</name>
    <dbReference type="NCBI Taxonomy" id="971"/>
    <lineage>
        <taxon>Bacteria</taxon>
        <taxon>Bacillati</taxon>
        <taxon>Bacillota</taxon>
        <taxon>Negativicutes</taxon>
        <taxon>Selenomonadales</taxon>
        <taxon>Selenomonadaceae</taxon>
        <taxon>Selenomonas</taxon>
    </lineage>
</organism>
<dbReference type="PROSITE" id="PS51677">
    <property type="entry name" value="NODB"/>
    <property type="match status" value="1"/>
</dbReference>
<evidence type="ECO:0000313" key="5">
    <source>
        <dbReference type="Proteomes" id="UP000183469"/>
    </source>
</evidence>
<sequence>MRYVKYGLGILAFALLVFISWLTMTPTPRGVLVLEYHHVCDDVDEEGWSYAVPVAEFKEQLDYLQAQGYTTISMQDFVRAKKGKQELPEKPVILTFDDGYEDNYTVLLPMLEERGMKATVYMVTNSIGRKGYLSWNQLRDMQNRGIELGSHTANHQPLTTLDREKQAEEMKLSKLLMEWNGLKTIFTFSYPNGAYDEGMPELLKENEYLTAVTGDGGLNTFKTNPYLLQRTNIPHPRLGLTEFKLRLFKGEVMTRLGIHQHIINE</sequence>
<dbReference type="Gene3D" id="3.20.20.370">
    <property type="entry name" value="Glycoside hydrolase/deacetylase"/>
    <property type="match status" value="1"/>
</dbReference>
<feature type="domain" description="NodB homology" evidence="3">
    <location>
        <begin position="90"/>
        <end position="265"/>
    </location>
</feature>
<dbReference type="Proteomes" id="UP000183469">
    <property type="component" value="Unassembled WGS sequence"/>
</dbReference>
<dbReference type="AlphaFoldDB" id="A0A1H3ZPQ8"/>
<dbReference type="SUPFAM" id="SSF88713">
    <property type="entry name" value="Glycoside hydrolase/deacetylase"/>
    <property type="match status" value="1"/>
</dbReference>
<dbReference type="GO" id="GO:0005576">
    <property type="term" value="C:extracellular region"/>
    <property type="evidence" value="ECO:0007669"/>
    <property type="project" value="UniProtKB-SubCell"/>
</dbReference>
<accession>A0A1H3ZPQ8</accession>
<dbReference type="PANTHER" id="PTHR34216:SF3">
    <property type="entry name" value="POLY-BETA-1,6-N-ACETYL-D-GLUCOSAMINE N-DEACETYLASE"/>
    <property type="match status" value="1"/>
</dbReference>
<dbReference type="RefSeq" id="WP_074673067.1">
    <property type="nucleotide sequence ID" value="NZ_FNQG01000012.1"/>
</dbReference>
<proteinExistence type="predicted"/>
<dbReference type="GO" id="GO:0016810">
    <property type="term" value="F:hydrolase activity, acting on carbon-nitrogen (but not peptide) bonds"/>
    <property type="evidence" value="ECO:0007669"/>
    <property type="project" value="InterPro"/>
</dbReference>
<gene>
    <name evidence="4" type="ORF">SAMN05660648_02517</name>
</gene>
<reference evidence="4 5" key="1">
    <citation type="submission" date="2016-10" db="EMBL/GenBank/DDBJ databases">
        <authorList>
            <person name="de Groot N.N."/>
        </authorList>
    </citation>
    <scope>NUCLEOTIDE SEQUENCE [LARGE SCALE GENOMIC DNA]</scope>
    <source>
        <strain evidence="4 5">DSM 2872</strain>
    </source>
</reference>
<dbReference type="InterPro" id="IPR002509">
    <property type="entry name" value="NODB_dom"/>
</dbReference>
<dbReference type="CDD" id="cd10918">
    <property type="entry name" value="CE4_NodB_like_5s_6s"/>
    <property type="match status" value="1"/>
</dbReference>
<evidence type="ECO:0000313" key="4">
    <source>
        <dbReference type="EMBL" id="SEA25371.1"/>
    </source>
</evidence>
<evidence type="ECO:0000256" key="1">
    <source>
        <dbReference type="ARBA" id="ARBA00004613"/>
    </source>
</evidence>
<dbReference type="InterPro" id="IPR051398">
    <property type="entry name" value="Polysacch_Deacetylase"/>
</dbReference>
<dbReference type="EMBL" id="FNQG01000012">
    <property type="protein sequence ID" value="SEA25371.1"/>
    <property type="molecule type" value="Genomic_DNA"/>
</dbReference>
<dbReference type="GO" id="GO:0005975">
    <property type="term" value="P:carbohydrate metabolic process"/>
    <property type="evidence" value="ECO:0007669"/>
    <property type="project" value="InterPro"/>
</dbReference>
<dbReference type="Pfam" id="PF01522">
    <property type="entry name" value="Polysacc_deac_1"/>
    <property type="match status" value="1"/>
</dbReference>
<name>A0A1H3ZPQ8_SELRU</name>
<keyword evidence="2" id="KW-0732">Signal</keyword>
<protein>
    <submittedName>
        <fullName evidence="4">Polysaccharide deacetylase</fullName>
    </submittedName>
</protein>
<dbReference type="PANTHER" id="PTHR34216">
    <property type="match status" value="1"/>
</dbReference>
<evidence type="ECO:0000259" key="3">
    <source>
        <dbReference type="PROSITE" id="PS51677"/>
    </source>
</evidence>
<dbReference type="InterPro" id="IPR011330">
    <property type="entry name" value="Glyco_hydro/deAcase_b/a-brl"/>
</dbReference>